<name>A0ABS2K9I5_9GAMM</name>
<comment type="caution">
    <text evidence="1">The sequence shown here is derived from an EMBL/GenBank/DDBJ whole genome shotgun (WGS) entry which is preliminary data.</text>
</comment>
<dbReference type="EMBL" id="JADIKE010000039">
    <property type="protein sequence ID" value="MBM7127846.1"/>
    <property type="molecule type" value="Genomic_DNA"/>
</dbReference>
<accession>A0ABS2K9I5</accession>
<gene>
    <name evidence="1" type="ORF">ISP19_20935</name>
</gene>
<protein>
    <submittedName>
        <fullName evidence="1">Uncharacterized protein</fullName>
    </submittedName>
</protein>
<organism evidence="1 2">
    <name type="scientific">Dyella flava</name>
    <dbReference type="NCBI Taxonomy" id="1920170"/>
    <lineage>
        <taxon>Bacteria</taxon>
        <taxon>Pseudomonadati</taxon>
        <taxon>Pseudomonadota</taxon>
        <taxon>Gammaproteobacteria</taxon>
        <taxon>Lysobacterales</taxon>
        <taxon>Rhodanobacteraceae</taxon>
        <taxon>Dyella</taxon>
    </lineage>
</organism>
<dbReference type="RefSeq" id="WP_204684337.1">
    <property type="nucleotide sequence ID" value="NZ_BSNR01000014.1"/>
</dbReference>
<keyword evidence="2" id="KW-1185">Reference proteome</keyword>
<proteinExistence type="predicted"/>
<evidence type="ECO:0000313" key="1">
    <source>
        <dbReference type="EMBL" id="MBM7127846.1"/>
    </source>
</evidence>
<sequence>MGESYDIISAALLGYAMLSNAQRKVFMDRLNQFTFLSPQQQRRIAEDLLRSCKESANQTARMIAETAAVYGAGNKKTKKSDKD</sequence>
<dbReference type="Proteomes" id="UP001430149">
    <property type="component" value="Unassembled WGS sequence"/>
</dbReference>
<evidence type="ECO:0000313" key="2">
    <source>
        <dbReference type="Proteomes" id="UP001430149"/>
    </source>
</evidence>
<reference evidence="1" key="1">
    <citation type="submission" date="2020-10" db="EMBL/GenBank/DDBJ databases">
        <title>Phylogeny of dyella-like bacteria.</title>
        <authorList>
            <person name="Fu J."/>
        </authorList>
    </citation>
    <scope>NUCLEOTIDE SEQUENCE</scope>
    <source>
        <strain evidence="1">DHOC52</strain>
    </source>
</reference>